<feature type="domain" description="Peptidase M16 N-terminal" evidence="4">
    <location>
        <begin position="60"/>
        <end position="90"/>
    </location>
</feature>
<dbReference type="Gene3D" id="3.30.830.10">
    <property type="entry name" value="Metalloenzyme, LuxS/M16 peptidase-like"/>
    <property type="match status" value="2"/>
</dbReference>
<evidence type="ECO:0000259" key="4">
    <source>
        <dbReference type="Pfam" id="PF00675"/>
    </source>
</evidence>
<feature type="domain" description="Peptidase M16 C-terminal" evidence="5">
    <location>
        <begin position="253"/>
        <end position="429"/>
    </location>
</feature>
<evidence type="ECO:0000313" key="6">
    <source>
        <dbReference type="EMBL" id="MBB5343000.1"/>
    </source>
</evidence>
<dbReference type="Pfam" id="PF05193">
    <property type="entry name" value="Peptidase_M16_C"/>
    <property type="match status" value="1"/>
</dbReference>
<dbReference type="EMBL" id="JACHDZ010000001">
    <property type="protein sequence ID" value="MBB5343000.1"/>
    <property type="molecule type" value="Genomic_DNA"/>
</dbReference>
<feature type="region of interest" description="Disordered" evidence="2">
    <location>
        <begin position="497"/>
        <end position="536"/>
    </location>
</feature>
<proteinExistence type="inferred from homology"/>
<feature type="chain" id="PRO_5030585855" evidence="3">
    <location>
        <begin position="25"/>
        <end position="536"/>
    </location>
</feature>
<evidence type="ECO:0000256" key="3">
    <source>
        <dbReference type="SAM" id="SignalP"/>
    </source>
</evidence>
<dbReference type="Proteomes" id="UP000569092">
    <property type="component" value="Unassembled WGS sequence"/>
</dbReference>
<protein>
    <submittedName>
        <fullName evidence="6">Zn-dependent peptidase</fullName>
    </submittedName>
</protein>
<sequence>MVKVKSRIAAIAVCAIALSITAKAQDLASFEKRTTVKVLPNGLTLIVCERPEAPVFSFYTLVDAGSADDPDGASGIAHMFEHMAFKGTTEIGTTDYPAEKIALAKVEIAYAAYDAEYRKRVGQNPDKLAQLLKAFQDAQAEAQKYVIPNQFSQIAEENGAVGINASTTEDSTQYFWSMPSNRLELWAYLESQRIAHPVEREFYKERNVVQEERRMRVDSSPVGRMVEEFLATAYVAHPYRRPGVGWESEISQVSATEATTFHEKYYVPANIVIAVVGDLKASETMPVLERYFAPIPAAPRPEPMTTVEPPQVAEKSVTIREATQPFYIEGYHRPDYLDPDDNAYDAISDIFSNGRTARLYRSLVRDQSIAAEAQGFSGFPGDKYPGLFAVYAVPLPGHTPDEMRTAIHKELDRLKNEDVTDAELERFKTRSRADLLRGLADNEGLAHELAEYQTRFGDWRELFNQLHKIDAVNKADIRRVANKIFTDSNRTSARIEFVPPQHKAPQASTPSETQTPGTAMLTAPPAPTAQNAGGTK</sequence>
<dbReference type="InterPro" id="IPR050361">
    <property type="entry name" value="MPP/UQCRC_Complex"/>
</dbReference>
<evidence type="ECO:0000256" key="2">
    <source>
        <dbReference type="SAM" id="MobiDB-lite"/>
    </source>
</evidence>
<evidence type="ECO:0000313" key="7">
    <source>
        <dbReference type="Proteomes" id="UP000569092"/>
    </source>
</evidence>
<dbReference type="InterPro" id="IPR011765">
    <property type="entry name" value="Pept_M16_N"/>
</dbReference>
<dbReference type="Pfam" id="PF00675">
    <property type="entry name" value="Peptidase_M16"/>
    <property type="match status" value="1"/>
</dbReference>
<dbReference type="PANTHER" id="PTHR11851">
    <property type="entry name" value="METALLOPROTEASE"/>
    <property type="match status" value="1"/>
</dbReference>
<keyword evidence="3" id="KW-0732">Signal</keyword>
<name>A0A7W8J5P5_9BACT</name>
<dbReference type="InterPro" id="IPR007863">
    <property type="entry name" value="Peptidase_M16_C"/>
</dbReference>
<evidence type="ECO:0000256" key="1">
    <source>
        <dbReference type="ARBA" id="ARBA00007261"/>
    </source>
</evidence>
<comment type="caution">
    <text evidence="6">The sequence shown here is derived from an EMBL/GenBank/DDBJ whole genome shotgun (WGS) entry which is preliminary data.</text>
</comment>
<dbReference type="SUPFAM" id="SSF63411">
    <property type="entry name" value="LuxS/MPP-like metallohydrolase"/>
    <property type="match status" value="2"/>
</dbReference>
<dbReference type="PANTHER" id="PTHR11851:SF49">
    <property type="entry name" value="MITOCHONDRIAL-PROCESSING PEPTIDASE SUBUNIT ALPHA"/>
    <property type="match status" value="1"/>
</dbReference>
<evidence type="ECO:0000259" key="5">
    <source>
        <dbReference type="Pfam" id="PF05193"/>
    </source>
</evidence>
<dbReference type="InterPro" id="IPR011249">
    <property type="entry name" value="Metalloenz_LuxS/M16"/>
</dbReference>
<feature type="signal peptide" evidence="3">
    <location>
        <begin position="1"/>
        <end position="24"/>
    </location>
</feature>
<reference evidence="6 7" key="1">
    <citation type="submission" date="2020-08" db="EMBL/GenBank/DDBJ databases">
        <title>Genomic Encyclopedia of Type Strains, Phase IV (KMG-V): Genome sequencing to study the core and pangenomes of soil and plant-associated prokaryotes.</title>
        <authorList>
            <person name="Whitman W."/>
        </authorList>
    </citation>
    <scope>NUCLEOTIDE SEQUENCE [LARGE SCALE GENOMIC DNA]</scope>
    <source>
        <strain evidence="6 7">M8US30</strain>
    </source>
</reference>
<organism evidence="6 7">
    <name type="scientific">Tunturiibacter lichenicola</name>
    <dbReference type="NCBI Taxonomy" id="2051959"/>
    <lineage>
        <taxon>Bacteria</taxon>
        <taxon>Pseudomonadati</taxon>
        <taxon>Acidobacteriota</taxon>
        <taxon>Terriglobia</taxon>
        <taxon>Terriglobales</taxon>
        <taxon>Acidobacteriaceae</taxon>
        <taxon>Tunturiibacter</taxon>
    </lineage>
</organism>
<comment type="similarity">
    <text evidence="1">Belongs to the peptidase M16 family.</text>
</comment>
<gene>
    <name evidence="6" type="ORF">HDF10_000950</name>
</gene>
<dbReference type="AlphaFoldDB" id="A0A7W8J5P5"/>
<dbReference type="GO" id="GO:0046872">
    <property type="term" value="F:metal ion binding"/>
    <property type="evidence" value="ECO:0007669"/>
    <property type="project" value="InterPro"/>
</dbReference>
<accession>A0A7W8J5P5</accession>